<reference evidence="3 4" key="1">
    <citation type="submission" date="2019-06" db="EMBL/GenBank/DDBJ databases">
        <title>Genomic Encyclopedia of Archaeal and Bacterial Type Strains, Phase II (KMG-II): from individual species to whole genera.</title>
        <authorList>
            <person name="Goeker M."/>
        </authorList>
    </citation>
    <scope>NUCLEOTIDE SEQUENCE [LARGE SCALE GENOMIC DNA]</scope>
    <source>
        <strain evidence="3 4">DSM 18423</strain>
    </source>
</reference>
<dbReference type="RefSeq" id="WP_142085243.1">
    <property type="nucleotide sequence ID" value="NZ_VFPT01000003.1"/>
</dbReference>
<evidence type="ECO:0000313" key="3">
    <source>
        <dbReference type="EMBL" id="TQM90134.1"/>
    </source>
</evidence>
<sequence length="102" mass="10492">MTKTPTTRPWAIAASLGIIAVMLAASPALAQSIDLNPVTSLLQGIIDTITGPLGIAIATLAVVGIGLSWFFGIIDFRQAMFVVIAIAIVASAATIVSAIWQT</sequence>
<feature type="signal peptide" evidence="2">
    <location>
        <begin position="1"/>
        <end position="30"/>
    </location>
</feature>
<evidence type="ECO:0000256" key="2">
    <source>
        <dbReference type="SAM" id="SignalP"/>
    </source>
</evidence>
<proteinExistence type="predicted"/>
<gene>
    <name evidence="3" type="ORF">BD293_4059</name>
</gene>
<keyword evidence="4" id="KW-1185">Reference proteome</keyword>
<evidence type="ECO:0000313" key="4">
    <source>
        <dbReference type="Proteomes" id="UP000320582"/>
    </source>
</evidence>
<feature type="transmembrane region" description="Helical" evidence="1">
    <location>
        <begin position="54"/>
        <end position="74"/>
    </location>
</feature>
<dbReference type="AlphaFoldDB" id="A0A543K520"/>
<comment type="caution">
    <text evidence="3">The sequence shown here is derived from an EMBL/GenBank/DDBJ whole genome shotgun (WGS) entry which is preliminary data.</text>
</comment>
<dbReference type="EMBL" id="VFPT01000003">
    <property type="protein sequence ID" value="TQM90134.1"/>
    <property type="molecule type" value="Genomic_DNA"/>
</dbReference>
<name>A0A543K520_9RHOB</name>
<dbReference type="InterPro" id="IPR007039">
    <property type="entry name" value="TrbC/VirB2"/>
</dbReference>
<organism evidence="3 4">
    <name type="scientific">Roseinatronobacter monicus</name>
    <dbReference type="NCBI Taxonomy" id="393481"/>
    <lineage>
        <taxon>Bacteria</taxon>
        <taxon>Pseudomonadati</taxon>
        <taxon>Pseudomonadota</taxon>
        <taxon>Alphaproteobacteria</taxon>
        <taxon>Rhodobacterales</taxon>
        <taxon>Paracoccaceae</taxon>
        <taxon>Roseinatronobacter</taxon>
    </lineage>
</organism>
<dbReference type="Pfam" id="PF04956">
    <property type="entry name" value="TrbC"/>
    <property type="match status" value="1"/>
</dbReference>
<protein>
    <submittedName>
        <fullName evidence="3">Type IV secretion system protein VirB2</fullName>
    </submittedName>
</protein>
<accession>A0A543K520</accession>
<feature type="transmembrane region" description="Helical" evidence="1">
    <location>
        <begin position="81"/>
        <end position="100"/>
    </location>
</feature>
<keyword evidence="1" id="KW-0812">Transmembrane</keyword>
<keyword evidence="2" id="KW-0732">Signal</keyword>
<dbReference type="Proteomes" id="UP000320582">
    <property type="component" value="Unassembled WGS sequence"/>
</dbReference>
<keyword evidence="1" id="KW-0472">Membrane</keyword>
<dbReference type="OrthoDB" id="7863715at2"/>
<keyword evidence="1" id="KW-1133">Transmembrane helix</keyword>
<evidence type="ECO:0000256" key="1">
    <source>
        <dbReference type="SAM" id="Phobius"/>
    </source>
</evidence>
<feature type="chain" id="PRO_5022215582" evidence="2">
    <location>
        <begin position="31"/>
        <end position="102"/>
    </location>
</feature>